<protein>
    <recommendedName>
        <fullName evidence="5">ABC transporter substrate-binding protein</fullName>
    </recommendedName>
</protein>
<keyword evidence="4" id="KW-1185">Reference proteome</keyword>
<evidence type="ECO:0000313" key="3">
    <source>
        <dbReference type="EMBL" id="PHK95444.1"/>
    </source>
</evidence>
<proteinExistence type="inferred from homology"/>
<dbReference type="Proteomes" id="UP000223527">
    <property type="component" value="Unassembled WGS sequence"/>
</dbReference>
<dbReference type="SUPFAM" id="SSF53850">
    <property type="entry name" value="Periplasmic binding protein-like II"/>
    <property type="match status" value="1"/>
</dbReference>
<sequence length="329" mass="34485">MERRSILRAATALAATGAAAGLGARPGPARAAAFPARPVTIVVPFPPGGATDVAARTMADRMAPILGQPVIVENKPGAQTILGAEAVARAAPDGHTLLMSSGTTLTLNPLLPDKLPYKPEDFSPVVLVSKLPFAVAVKSGLPKTIPEFVELVKKQPGRLNYGSNGPTSFNNIAAIVAFEGMGIRLTEVTYRGDAQQLTDLLAGTLDAIVVGGSSGLAAHRSGRAHIIGWTGEQRLAVTPDIPNFSEFGPNMVAQTWFGLLAPAHTPPEAVVALNAAALKAMEAPELRDRLLSEGQYVAGGSPEDFATFLRTEMERWRPLVQRLAATAPR</sequence>
<comment type="similarity">
    <text evidence="1">Belongs to the UPF0065 (bug) family.</text>
</comment>
<evidence type="ECO:0000256" key="2">
    <source>
        <dbReference type="SAM" id="SignalP"/>
    </source>
</evidence>
<keyword evidence="2" id="KW-0732">Signal</keyword>
<dbReference type="OrthoDB" id="7252543at2"/>
<dbReference type="CDD" id="cd07012">
    <property type="entry name" value="PBP2_Bug_TTT"/>
    <property type="match status" value="1"/>
</dbReference>
<dbReference type="Pfam" id="PF03401">
    <property type="entry name" value="TctC"/>
    <property type="match status" value="1"/>
</dbReference>
<accession>A0A2C7AEE3</accession>
<dbReference type="RefSeq" id="WP_099095040.1">
    <property type="nucleotide sequence ID" value="NZ_PDNU01000010.1"/>
</dbReference>
<dbReference type="InterPro" id="IPR042100">
    <property type="entry name" value="Bug_dom1"/>
</dbReference>
<evidence type="ECO:0008006" key="5">
    <source>
        <dbReference type="Google" id="ProtNLM"/>
    </source>
</evidence>
<dbReference type="PIRSF" id="PIRSF017082">
    <property type="entry name" value="YflP"/>
    <property type="match status" value="1"/>
</dbReference>
<dbReference type="InterPro" id="IPR005064">
    <property type="entry name" value="BUG"/>
</dbReference>
<gene>
    <name evidence="3" type="ORF">CR162_08120</name>
</gene>
<name>A0A2C7AEE3_9PROT</name>
<comment type="caution">
    <text evidence="3">The sequence shown here is derived from an EMBL/GenBank/DDBJ whole genome shotgun (WGS) entry which is preliminary data.</text>
</comment>
<dbReference type="Gene3D" id="3.40.190.10">
    <property type="entry name" value="Periplasmic binding protein-like II"/>
    <property type="match status" value="1"/>
</dbReference>
<dbReference type="EMBL" id="PDNU01000010">
    <property type="protein sequence ID" value="PHK95444.1"/>
    <property type="molecule type" value="Genomic_DNA"/>
</dbReference>
<dbReference type="Gene3D" id="3.40.190.150">
    <property type="entry name" value="Bordetella uptake gene, domain 1"/>
    <property type="match status" value="1"/>
</dbReference>
<dbReference type="PROSITE" id="PS51318">
    <property type="entry name" value="TAT"/>
    <property type="match status" value="1"/>
</dbReference>
<dbReference type="AlphaFoldDB" id="A0A2C7AEE3"/>
<organism evidence="3 4">
    <name type="scientific">Teichococcus rhizosphaerae</name>
    <dbReference type="NCBI Taxonomy" id="1335062"/>
    <lineage>
        <taxon>Bacteria</taxon>
        <taxon>Pseudomonadati</taxon>
        <taxon>Pseudomonadota</taxon>
        <taxon>Alphaproteobacteria</taxon>
        <taxon>Acetobacterales</taxon>
        <taxon>Roseomonadaceae</taxon>
        <taxon>Roseomonas</taxon>
    </lineage>
</organism>
<dbReference type="InterPro" id="IPR006311">
    <property type="entry name" value="TAT_signal"/>
</dbReference>
<feature type="chain" id="PRO_5012496878" description="ABC transporter substrate-binding protein" evidence="2">
    <location>
        <begin position="21"/>
        <end position="329"/>
    </location>
</feature>
<feature type="signal peptide" evidence="2">
    <location>
        <begin position="1"/>
        <end position="20"/>
    </location>
</feature>
<evidence type="ECO:0000313" key="4">
    <source>
        <dbReference type="Proteomes" id="UP000223527"/>
    </source>
</evidence>
<reference evidence="3 4" key="1">
    <citation type="submission" date="2017-10" db="EMBL/GenBank/DDBJ databases">
        <authorList>
            <person name="Banno H."/>
            <person name="Chua N.-H."/>
        </authorList>
    </citation>
    <scope>NUCLEOTIDE SEQUENCE [LARGE SCALE GENOMIC DNA]</scope>
    <source>
        <strain evidence="3 4">YW11</strain>
    </source>
</reference>
<dbReference type="PANTHER" id="PTHR42928:SF5">
    <property type="entry name" value="BLR1237 PROTEIN"/>
    <property type="match status" value="1"/>
</dbReference>
<evidence type="ECO:0000256" key="1">
    <source>
        <dbReference type="ARBA" id="ARBA00006987"/>
    </source>
</evidence>
<dbReference type="PANTHER" id="PTHR42928">
    <property type="entry name" value="TRICARBOXYLATE-BINDING PROTEIN"/>
    <property type="match status" value="1"/>
</dbReference>